<evidence type="ECO:0000313" key="5">
    <source>
        <dbReference type="Proteomes" id="UP000178481"/>
    </source>
</evidence>
<dbReference type="SUPFAM" id="SSF74853">
    <property type="entry name" value="Lamin A/C globular tail domain"/>
    <property type="match status" value="1"/>
</dbReference>
<feature type="domain" description="LTD" evidence="3">
    <location>
        <begin position="257"/>
        <end position="408"/>
    </location>
</feature>
<dbReference type="PROSITE" id="PS50093">
    <property type="entry name" value="PKD"/>
    <property type="match status" value="1"/>
</dbReference>
<dbReference type="CDD" id="cd00146">
    <property type="entry name" value="PKD"/>
    <property type="match status" value="1"/>
</dbReference>
<dbReference type="AlphaFoldDB" id="A0A1G2QCM4"/>
<evidence type="ECO:0000259" key="2">
    <source>
        <dbReference type="PROSITE" id="PS50093"/>
    </source>
</evidence>
<gene>
    <name evidence="4" type="ORF">A2607_00335</name>
</gene>
<evidence type="ECO:0000259" key="3">
    <source>
        <dbReference type="PROSITE" id="PS51841"/>
    </source>
</evidence>
<dbReference type="Gene3D" id="2.60.40.10">
    <property type="entry name" value="Immunoglobulins"/>
    <property type="match status" value="1"/>
</dbReference>
<reference evidence="4 5" key="1">
    <citation type="journal article" date="2016" name="Nat. Commun.">
        <title>Thousands of microbial genomes shed light on interconnected biogeochemical processes in an aquifer system.</title>
        <authorList>
            <person name="Anantharaman K."/>
            <person name="Brown C.T."/>
            <person name="Hug L.A."/>
            <person name="Sharon I."/>
            <person name="Castelle C.J."/>
            <person name="Probst A.J."/>
            <person name="Thomas B.C."/>
            <person name="Singh A."/>
            <person name="Wilkins M.J."/>
            <person name="Karaoz U."/>
            <person name="Brodie E.L."/>
            <person name="Williams K.H."/>
            <person name="Hubbard S.S."/>
            <person name="Banfield J.F."/>
        </authorList>
    </citation>
    <scope>NUCLEOTIDE SEQUENCE [LARGE SCALE GENOMIC DNA]</scope>
</reference>
<protein>
    <recommendedName>
        <fullName evidence="6">PKD domain-containing protein</fullName>
    </recommendedName>
</protein>
<evidence type="ECO:0008006" key="6">
    <source>
        <dbReference type="Google" id="ProtNLM"/>
    </source>
</evidence>
<dbReference type="InterPro" id="IPR001322">
    <property type="entry name" value="Lamin_tail_dom"/>
</dbReference>
<feature type="compositionally biased region" description="Low complexity" evidence="1">
    <location>
        <begin position="153"/>
        <end position="167"/>
    </location>
</feature>
<dbReference type="PROSITE" id="PS51841">
    <property type="entry name" value="LTD"/>
    <property type="match status" value="1"/>
</dbReference>
<accession>A0A1G2QCM4</accession>
<comment type="caution">
    <text evidence="4">The sequence shown here is derived from an EMBL/GenBank/DDBJ whole genome shotgun (WGS) entry which is preliminary data.</text>
</comment>
<evidence type="ECO:0000256" key="1">
    <source>
        <dbReference type="SAM" id="MobiDB-lite"/>
    </source>
</evidence>
<dbReference type="Gene3D" id="2.60.40.1260">
    <property type="entry name" value="Lamin Tail domain"/>
    <property type="match status" value="1"/>
</dbReference>
<dbReference type="EMBL" id="MHTI01000031">
    <property type="protein sequence ID" value="OHA58320.1"/>
    <property type="molecule type" value="Genomic_DNA"/>
</dbReference>
<dbReference type="Pfam" id="PF18911">
    <property type="entry name" value="PKD_4"/>
    <property type="match status" value="1"/>
</dbReference>
<sequence length="429" mass="45895">MFGKIFNTTVFRKKSVVIFGLGLVLLGWPILTLATVEKIVFTTNPQTVSPGQMSSEITIQAQNNEGVSEKVTETMDLVFTSSSATGEFLNSTGDPVQKYMSKNSTNRNFYFRDSVLGEQTITVTATGRDSGQTFLASQKIIIGETVNEESKATSTDDSSSTTPTTSNSGGGLGSVSAHSAQTDLSDSEESMPAIGAGRKRLASTGAPMAFRVEKSKSAQNSAGRFVWSFGDGSSAEGEKIEHTYQFAGEYNVVVNGYFGANQSVARTKVIVEDAKVTISEVNLSLGFVALQNDNKKEINLGGWNLKGSVDYVLPADTIIDAGKNIKIPLNLIAGTSTVSGLVLSTPDDRLVDSWGVAVGLNGDITVEEVENKLAILKSQLALLRVSSGQNLAPQFLAENIAPDHQTTTADRIILKSKLSWWQKLIKIGR</sequence>
<feature type="region of interest" description="Disordered" evidence="1">
    <location>
        <begin position="146"/>
        <end position="191"/>
    </location>
</feature>
<dbReference type="InterPro" id="IPR013783">
    <property type="entry name" value="Ig-like_fold"/>
</dbReference>
<feature type="domain" description="PKD" evidence="2">
    <location>
        <begin position="225"/>
        <end position="272"/>
    </location>
</feature>
<evidence type="ECO:0000313" key="4">
    <source>
        <dbReference type="EMBL" id="OHA58320.1"/>
    </source>
</evidence>
<dbReference type="InterPro" id="IPR036415">
    <property type="entry name" value="Lamin_tail_dom_sf"/>
</dbReference>
<organism evidence="4 5">
    <name type="scientific">Candidatus Vogelbacteria bacterium RIFOXYD1_FULL_42_15</name>
    <dbReference type="NCBI Taxonomy" id="1802437"/>
    <lineage>
        <taxon>Bacteria</taxon>
        <taxon>Candidatus Vogeliibacteriota</taxon>
    </lineage>
</organism>
<dbReference type="InterPro" id="IPR000601">
    <property type="entry name" value="PKD_dom"/>
</dbReference>
<name>A0A1G2QCM4_9BACT</name>
<dbReference type="Proteomes" id="UP000178481">
    <property type="component" value="Unassembled WGS sequence"/>
</dbReference>
<proteinExistence type="predicted"/>